<evidence type="ECO:0000259" key="2">
    <source>
        <dbReference type="Pfam" id="PF00884"/>
    </source>
</evidence>
<dbReference type="Gene3D" id="3.30.1120.10">
    <property type="match status" value="1"/>
</dbReference>
<dbReference type="InterPro" id="IPR017850">
    <property type="entry name" value="Alkaline_phosphatase_core_sf"/>
</dbReference>
<dbReference type="AlphaFoldDB" id="A0AAN6G8Z4"/>
<comment type="similarity">
    <text evidence="1">Belongs to the sulfatase family.</text>
</comment>
<organism evidence="3 4">
    <name type="scientific">Tilletia horrida</name>
    <dbReference type="NCBI Taxonomy" id="155126"/>
    <lineage>
        <taxon>Eukaryota</taxon>
        <taxon>Fungi</taxon>
        <taxon>Dikarya</taxon>
        <taxon>Basidiomycota</taxon>
        <taxon>Ustilaginomycotina</taxon>
        <taxon>Exobasidiomycetes</taxon>
        <taxon>Tilletiales</taxon>
        <taxon>Tilletiaceae</taxon>
        <taxon>Tilletia</taxon>
    </lineage>
</organism>
<evidence type="ECO:0000256" key="1">
    <source>
        <dbReference type="ARBA" id="ARBA00008779"/>
    </source>
</evidence>
<feature type="domain" description="Sulfatase N-terminal" evidence="2">
    <location>
        <begin position="5"/>
        <end position="472"/>
    </location>
</feature>
<keyword evidence="4" id="KW-1185">Reference proteome</keyword>
<evidence type="ECO:0000313" key="3">
    <source>
        <dbReference type="EMBL" id="KAK0520395.1"/>
    </source>
</evidence>
<dbReference type="Gene3D" id="3.40.720.10">
    <property type="entry name" value="Alkaline Phosphatase, subunit A"/>
    <property type="match status" value="1"/>
</dbReference>
<dbReference type="PANTHER" id="PTHR42693:SF33">
    <property type="entry name" value="ARYLSULFATASE"/>
    <property type="match status" value="1"/>
</dbReference>
<gene>
    <name evidence="3" type="ORF">OC842_007115</name>
</gene>
<name>A0AAN6G8Z4_9BASI</name>
<reference evidence="3" key="1">
    <citation type="journal article" date="2023" name="PhytoFront">
        <title>Draft Genome Resources of Seven Strains of Tilletia horrida, Causal Agent of Kernel Smut of Rice.</title>
        <authorList>
            <person name="Khanal S."/>
            <person name="Antony Babu S."/>
            <person name="Zhou X.G."/>
        </authorList>
    </citation>
    <scope>NUCLEOTIDE SEQUENCE</scope>
    <source>
        <strain evidence="3">TX3</strain>
    </source>
</reference>
<dbReference type="GO" id="GO:0004065">
    <property type="term" value="F:arylsulfatase activity"/>
    <property type="evidence" value="ECO:0007669"/>
    <property type="project" value="TreeGrafter"/>
</dbReference>
<dbReference type="Pfam" id="PF00884">
    <property type="entry name" value="Sulfatase"/>
    <property type="match status" value="1"/>
</dbReference>
<dbReference type="InterPro" id="IPR000917">
    <property type="entry name" value="Sulfatase_N"/>
</dbReference>
<dbReference type="SUPFAM" id="SSF53649">
    <property type="entry name" value="Alkaline phosphatase-like"/>
    <property type="match status" value="1"/>
</dbReference>
<dbReference type="Proteomes" id="UP001176521">
    <property type="component" value="Unassembled WGS sequence"/>
</dbReference>
<evidence type="ECO:0000313" key="4">
    <source>
        <dbReference type="Proteomes" id="UP001176521"/>
    </source>
</evidence>
<dbReference type="PANTHER" id="PTHR42693">
    <property type="entry name" value="ARYLSULFATASE FAMILY MEMBER"/>
    <property type="match status" value="1"/>
</dbReference>
<protein>
    <recommendedName>
        <fullName evidence="2">Sulfatase N-terminal domain-containing protein</fullName>
    </recommendedName>
</protein>
<comment type="caution">
    <text evidence="3">The sequence shown here is derived from an EMBL/GenBank/DDBJ whole genome shotgun (WGS) entry which is preliminary data.</text>
</comment>
<accession>A0AAN6G8Z4</accession>
<proteinExistence type="inferred from homology"/>
<dbReference type="InterPro" id="IPR050738">
    <property type="entry name" value="Sulfatase"/>
</dbReference>
<dbReference type="EMBL" id="JAPDMQ010000801">
    <property type="protein sequence ID" value="KAK0520395.1"/>
    <property type="molecule type" value="Genomic_DNA"/>
</dbReference>
<sequence>MSPGPNFLIIIADDLGFSDLSSFGSEIATPNLDRLAARQGSVRLTQFHTASACSPTRSMLLSGTDNHLAGLGQMAETIRREPVYLDEDGNNRPGYEGVLNNRVAALPEILADTHHTWLAGKWHLGLTRDTSPHARGFHRSWSLLPGAGNHYNYTPPPGPPPADGKPRFQFIPPLYMEDDAVLDPDKDLPKPFYSSDVFVDQWLRFYTEHRDDTTHKHAGRPWCGLLTLTAPHWPLQADPADVEKYAGRYDAGPLALRAERLEGLHRAGLIPQSHLDSARSSSVRFHFADRELAQWDALSADERAKSSRAMETYAAMVTRMDTAIGRVLDTLERDGVMDNTFIFFAADNGAEGALLEAMPLTGGNFEKYIAENYDNSLENIGRPNSFVWYGPLWAQAATAPAAQYKAWITEGGIRCPAILHYPPLLASRAPFALHPADGAATSTPDSHPHPQGRVSHALTTVMDLLPTILDLARVPHPYPHPFHGRPILPMRGLSLVPLLRGSTEEAHSADEAIGWELFGQQAIRRGRWKAVFIPKPSGPERWQLFDLERDPGEREDLAEREPEVLARLVEDWTTYESEVGVILPRPGTDDLKFGYGPR</sequence>